<dbReference type="Proteomes" id="UP000198589">
    <property type="component" value="Unassembled WGS sequence"/>
</dbReference>
<evidence type="ECO:0000259" key="1">
    <source>
        <dbReference type="Pfam" id="PF12697"/>
    </source>
</evidence>
<dbReference type="PANTHER" id="PTHR43433">
    <property type="entry name" value="HYDROLASE, ALPHA/BETA FOLD FAMILY PROTEIN"/>
    <property type="match status" value="1"/>
</dbReference>
<keyword evidence="3" id="KW-1185">Reference proteome</keyword>
<dbReference type="Gene3D" id="3.40.50.1820">
    <property type="entry name" value="alpha/beta hydrolase"/>
    <property type="match status" value="1"/>
</dbReference>
<dbReference type="AlphaFoldDB" id="A0A1I2J0Z5"/>
<accession>A0A1I2J0Z5</accession>
<feature type="domain" description="AB hydrolase-1" evidence="1">
    <location>
        <begin position="60"/>
        <end position="315"/>
    </location>
</feature>
<dbReference type="RefSeq" id="WP_092201527.1">
    <property type="nucleotide sequence ID" value="NZ_FOND01000014.1"/>
</dbReference>
<evidence type="ECO:0000313" key="2">
    <source>
        <dbReference type="EMBL" id="SFF47688.1"/>
    </source>
</evidence>
<reference evidence="3" key="1">
    <citation type="submission" date="2016-10" db="EMBL/GenBank/DDBJ databases">
        <authorList>
            <person name="Varghese N."/>
            <person name="Submissions S."/>
        </authorList>
    </citation>
    <scope>NUCLEOTIDE SEQUENCE [LARGE SCALE GENOMIC DNA]</scope>
    <source>
        <strain evidence="3">DSM 46838</strain>
    </source>
</reference>
<dbReference type="InterPro" id="IPR000073">
    <property type="entry name" value="AB_hydrolase_1"/>
</dbReference>
<name>A0A1I2J0Z5_9ACTN</name>
<proteinExistence type="predicted"/>
<gene>
    <name evidence="2" type="ORF">SAMN05216574_114141</name>
</gene>
<dbReference type="EMBL" id="FOND01000014">
    <property type="protein sequence ID" value="SFF47688.1"/>
    <property type="molecule type" value="Genomic_DNA"/>
</dbReference>
<dbReference type="SUPFAM" id="SSF53474">
    <property type="entry name" value="alpha/beta-Hydrolases"/>
    <property type="match status" value="1"/>
</dbReference>
<evidence type="ECO:0000313" key="3">
    <source>
        <dbReference type="Proteomes" id="UP000198589"/>
    </source>
</evidence>
<dbReference type="InterPro" id="IPR029058">
    <property type="entry name" value="AB_hydrolase_fold"/>
</dbReference>
<sequence length="335" mass="35499">MRRRIAWPTAAALAAGLVLRLARARRLAERTTGAPPSVRTDDGVLLHVETEGPPDAPLTVVFSHGFAARGAMFDPQWADLRGECRLVRYDQRGHGDSGWSGARAATMERLGRDLGQIVDAQGGQGRVVLVGHSMGGMAVLALAGLRPELFGNRIAGVALLSTRAAPLTAGESSAGAALRIRTTLGIVGASALWVTAPLLQAVHPFRSRIGHDVLRRRLFAEDPPDQPARAARSMWVDTPTAVMSAYLRALSTYDARAAVGALRRVPVLVLAGEEDSTIPVRSSRWLADRIGGHTRLVLVPGAGHMVTMTHSAEVDAALRDLLTESVPGAGGRRAT</sequence>
<dbReference type="OrthoDB" id="7958481at2"/>
<dbReference type="STRING" id="1798228.SAMN05216574_114141"/>
<dbReference type="GO" id="GO:0003824">
    <property type="term" value="F:catalytic activity"/>
    <property type="evidence" value="ECO:0007669"/>
    <property type="project" value="UniProtKB-ARBA"/>
</dbReference>
<dbReference type="InterPro" id="IPR050471">
    <property type="entry name" value="AB_hydrolase"/>
</dbReference>
<dbReference type="Pfam" id="PF12697">
    <property type="entry name" value="Abhydrolase_6"/>
    <property type="match status" value="1"/>
</dbReference>
<organism evidence="2 3">
    <name type="scientific">Blastococcus tunisiensis</name>
    <dbReference type="NCBI Taxonomy" id="1798228"/>
    <lineage>
        <taxon>Bacteria</taxon>
        <taxon>Bacillati</taxon>
        <taxon>Actinomycetota</taxon>
        <taxon>Actinomycetes</taxon>
        <taxon>Geodermatophilales</taxon>
        <taxon>Geodermatophilaceae</taxon>
        <taxon>Blastococcus</taxon>
    </lineage>
</organism>
<dbReference type="PANTHER" id="PTHR43433:SF5">
    <property type="entry name" value="AB HYDROLASE-1 DOMAIN-CONTAINING PROTEIN"/>
    <property type="match status" value="1"/>
</dbReference>
<protein>
    <submittedName>
        <fullName evidence="2">Pimeloyl-ACP methyl ester carboxylesterase</fullName>
    </submittedName>
</protein>